<dbReference type="RefSeq" id="WP_273228716.1">
    <property type="nucleotide sequence ID" value="NZ_QFOH01000001.1"/>
</dbReference>
<dbReference type="Proteomes" id="UP000249198">
    <property type="component" value="Unassembled WGS sequence"/>
</dbReference>
<sequence length="100" mass="10956">MSTNHGGGYKALCPACGSRMRIRNSEEQTPTFKTMYGECTNLGCGATYGGSLAWEYELNPSGVDRPRVRLPVAPSLKRMQAIRDSARKTDQLDMLAVLEA</sequence>
<proteinExistence type="predicted"/>
<dbReference type="InterPro" id="IPR007684">
    <property type="entry name" value="Znf_Ogr/Delta"/>
</dbReference>
<gene>
    <name evidence="2" type="ORF">DI599_00655</name>
</gene>
<protein>
    <submittedName>
        <fullName evidence="2">Transcriptional regulator</fullName>
    </submittedName>
</protein>
<reference evidence="2 3" key="1">
    <citation type="submission" date="2017-08" db="EMBL/GenBank/DDBJ databases">
        <title>Infants hospitalized years apart are colonized by the same room-sourced microbial strains.</title>
        <authorList>
            <person name="Brooks B."/>
            <person name="Olm M.R."/>
            <person name="Firek B.A."/>
            <person name="Baker R."/>
            <person name="Thomas B.C."/>
            <person name="Morowitz M.J."/>
            <person name="Banfield J.F."/>
        </authorList>
    </citation>
    <scope>NUCLEOTIDE SEQUENCE [LARGE SCALE GENOMIC DNA]</scope>
    <source>
        <strain evidence="2">S2_009_000_R2_77</strain>
    </source>
</reference>
<evidence type="ECO:0000313" key="2">
    <source>
        <dbReference type="EMBL" id="PZP26702.1"/>
    </source>
</evidence>
<comment type="caution">
    <text evidence="2">The sequence shown here is derived from an EMBL/GenBank/DDBJ whole genome shotgun (WGS) entry which is preliminary data.</text>
</comment>
<accession>A0A2W5F679</accession>
<feature type="domain" description="Zinc finger Ogr/Delta-type" evidence="1">
    <location>
        <begin position="13"/>
        <end position="48"/>
    </location>
</feature>
<name>A0A2W5F679_9PSED</name>
<dbReference type="AlphaFoldDB" id="A0A2W5F679"/>
<organism evidence="2 3">
    <name type="scientific">Pseudomonas kuykendallii</name>
    <dbReference type="NCBI Taxonomy" id="1007099"/>
    <lineage>
        <taxon>Bacteria</taxon>
        <taxon>Pseudomonadati</taxon>
        <taxon>Pseudomonadota</taxon>
        <taxon>Gammaproteobacteria</taxon>
        <taxon>Pseudomonadales</taxon>
        <taxon>Pseudomonadaceae</taxon>
        <taxon>Pseudomonas</taxon>
    </lineage>
</organism>
<dbReference type="Pfam" id="PF04606">
    <property type="entry name" value="Ogr_Delta"/>
    <property type="match status" value="1"/>
</dbReference>
<evidence type="ECO:0000259" key="1">
    <source>
        <dbReference type="Pfam" id="PF04606"/>
    </source>
</evidence>
<evidence type="ECO:0000313" key="3">
    <source>
        <dbReference type="Proteomes" id="UP000249198"/>
    </source>
</evidence>
<dbReference type="EMBL" id="QFOH01000001">
    <property type="protein sequence ID" value="PZP26702.1"/>
    <property type="molecule type" value="Genomic_DNA"/>
</dbReference>